<sequence>MAKRNPERLDAWVLGSGITSLTAAVHLVQEAHVPPSHIHIIESLSVAGGQTTSHGDAENGYDFRAGVRPQYNDMCMDALLSLVPSTSDPSRSVRDEILEFATSLEVQPPRARFLARKTHGVGRVDAKKMALGLRDRIDLFTLASKSEKTLGRGRICDFFTEGFFRSGYWLSLATSFGLKPSHSAAEFRRYLHRFSNLHDLLDPHPLDLGKYNVHESTIVPIVQFLLSKGVDFRFNTTICGMSFAQDNPNKPNDPTRVTSIQTSPVREPCCSISSRDETIIQVSADDIVIVSLGSISSSLLPGTNTHPPPSLHLDPTTITDPETSTEIDTELDENWLLWLELSTKHPKFGNAYNFCTRLHSSRLETFTITLSSTELFSRLTETTAQTPGPNSLFTLRDSPWLLTLRIPHQPVFPDQPPHIQVCWGYALAPERSGTHITKPMIDCTGQEILSEILSHLEYPLESILEKAVTIPCIQPRGAATLLPRDPTDRPAVIPEGMRNMAVIGPFVEIADEVAVTTDYSVRGAQIAVRELMGVGTVVAKSKKGSAIGLLGL</sequence>
<evidence type="ECO:0008006" key="4">
    <source>
        <dbReference type="Google" id="ProtNLM"/>
    </source>
</evidence>
<dbReference type="SUPFAM" id="SSF51905">
    <property type="entry name" value="FAD/NAD(P)-binding domain"/>
    <property type="match status" value="1"/>
</dbReference>
<accession>A0A7R7XFC4</accession>
<dbReference type="AlphaFoldDB" id="A0A7R7XFC4"/>
<dbReference type="GeneID" id="64970255"/>
<dbReference type="InterPro" id="IPR010354">
    <property type="entry name" value="Oleate_hydratase"/>
</dbReference>
<dbReference type="Gene3D" id="3.50.50.60">
    <property type="entry name" value="FAD/NAD(P)-binding domain"/>
    <property type="match status" value="3"/>
</dbReference>
<dbReference type="PANTHER" id="PTHR37417">
    <property type="entry name" value="67 KDA MYOSIN-CROSS-REACTIVE ANTIGEN FAMILY PROTEIN (AFU_ORTHOLOGUE AFUA_5G09970)"/>
    <property type="match status" value="1"/>
</dbReference>
<reference evidence="2" key="1">
    <citation type="submission" date="2021-01" db="EMBL/GenBank/DDBJ databases">
        <authorList>
            <consortium name="Aspergillus puulaauensis MK2 genome sequencing consortium"/>
            <person name="Kazuki M."/>
            <person name="Futagami T."/>
        </authorList>
    </citation>
    <scope>NUCLEOTIDE SEQUENCE</scope>
    <source>
        <strain evidence="2">MK2</strain>
    </source>
</reference>
<dbReference type="PANTHER" id="PTHR37417:SF2">
    <property type="entry name" value="67 KDA MYOSIN-CROSS-REACTIVE ANTIGEN FAMILY PROTEIN (AFU_ORTHOLOGUE AFUA_5G09970)"/>
    <property type="match status" value="1"/>
</dbReference>
<feature type="region of interest" description="Disordered" evidence="1">
    <location>
        <begin position="301"/>
        <end position="323"/>
    </location>
</feature>
<evidence type="ECO:0000313" key="2">
    <source>
        <dbReference type="EMBL" id="BCS20250.1"/>
    </source>
</evidence>
<dbReference type="RefSeq" id="XP_041552444.1">
    <property type="nucleotide sequence ID" value="XM_041699350.1"/>
</dbReference>
<dbReference type="GO" id="GO:0006631">
    <property type="term" value="P:fatty acid metabolic process"/>
    <property type="evidence" value="ECO:0007669"/>
    <property type="project" value="InterPro"/>
</dbReference>
<dbReference type="GO" id="GO:0071949">
    <property type="term" value="F:FAD binding"/>
    <property type="evidence" value="ECO:0007669"/>
    <property type="project" value="InterPro"/>
</dbReference>
<name>A0A7R7XFC4_9EURO</name>
<dbReference type="OrthoDB" id="545169at2759"/>
<proteinExistence type="predicted"/>
<dbReference type="Proteomes" id="UP000654913">
    <property type="component" value="Chromosome 2"/>
</dbReference>
<dbReference type="InterPro" id="IPR036188">
    <property type="entry name" value="FAD/NAD-bd_sf"/>
</dbReference>
<dbReference type="EMBL" id="AP024444">
    <property type="protein sequence ID" value="BCS20250.1"/>
    <property type="molecule type" value="Genomic_DNA"/>
</dbReference>
<organism evidence="2 3">
    <name type="scientific">Aspergillus puulaauensis</name>
    <dbReference type="NCBI Taxonomy" id="1220207"/>
    <lineage>
        <taxon>Eukaryota</taxon>
        <taxon>Fungi</taxon>
        <taxon>Dikarya</taxon>
        <taxon>Ascomycota</taxon>
        <taxon>Pezizomycotina</taxon>
        <taxon>Eurotiomycetes</taxon>
        <taxon>Eurotiomycetidae</taxon>
        <taxon>Eurotiales</taxon>
        <taxon>Aspergillaceae</taxon>
        <taxon>Aspergillus</taxon>
    </lineage>
</organism>
<gene>
    <name evidence="2" type="ORF">APUU_20682A</name>
</gene>
<evidence type="ECO:0000256" key="1">
    <source>
        <dbReference type="SAM" id="MobiDB-lite"/>
    </source>
</evidence>
<protein>
    <recommendedName>
        <fullName evidence="4">67 kDa myosin-cross-reactive antigen family protein</fullName>
    </recommendedName>
</protein>
<reference evidence="2" key="2">
    <citation type="submission" date="2021-02" db="EMBL/GenBank/DDBJ databases">
        <title>Aspergillus puulaauensis MK2 genome sequence.</title>
        <authorList>
            <person name="Futagami T."/>
            <person name="Mori K."/>
            <person name="Kadooka C."/>
            <person name="Tanaka T."/>
        </authorList>
    </citation>
    <scope>NUCLEOTIDE SEQUENCE</scope>
    <source>
        <strain evidence="2">MK2</strain>
    </source>
</reference>
<evidence type="ECO:0000313" key="3">
    <source>
        <dbReference type="Proteomes" id="UP000654913"/>
    </source>
</evidence>
<dbReference type="Pfam" id="PF06100">
    <property type="entry name" value="MCRA"/>
    <property type="match status" value="1"/>
</dbReference>
<dbReference type="GO" id="GO:0050151">
    <property type="term" value="F:oleate hydratase activity"/>
    <property type="evidence" value="ECO:0007669"/>
    <property type="project" value="InterPro"/>
</dbReference>
<keyword evidence="3" id="KW-1185">Reference proteome</keyword>
<dbReference type="KEGG" id="apuu:APUU_20682A"/>